<proteinExistence type="predicted"/>
<dbReference type="InterPro" id="IPR051099">
    <property type="entry name" value="AGR/TXD"/>
</dbReference>
<keyword evidence="5" id="KW-1185">Reference proteome</keyword>
<keyword evidence="2" id="KW-0676">Redox-active center</keyword>
<dbReference type="EMBL" id="JAUDUY010000002">
    <property type="protein sequence ID" value="MDM9630807.1"/>
    <property type="molecule type" value="Genomic_DNA"/>
</dbReference>
<dbReference type="RefSeq" id="WP_289724172.1">
    <property type="nucleotide sequence ID" value="NZ_JAUDUY010000002.1"/>
</dbReference>
<comment type="caution">
    <text evidence="4">The sequence shown here is derived from an EMBL/GenBank/DDBJ whole genome shotgun (WGS) entry which is preliminary data.</text>
</comment>
<reference evidence="4" key="1">
    <citation type="submission" date="2023-06" db="EMBL/GenBank/DDBJ databases">
        <title>Robiginitalea aurantiacus sp. nov. and Algoriphagus sediminis sp. nov., isolated from coastal sediment.</title>
        <authorList>
            <person name="Zhou Z.Y."/>
            <person name="An J."/>
            <person name="Jia Y.W."/>
            <person name="Du Z.J."/>
        </authorList>
    </citation>
    <scope>NUCLEOTIDE SEQUENCE</scope>
    <source>
        <strain evidence="4">M39</strain>
    </source>
</reference>
<dbReference type="Proteomes" id="UP001174839">
    <property type="component" value="Unassembled WGS sequence"/>
</dbReference>
<dbReference type="PANTHER" id="PTHR15337">
    <property type="entry name" value="ANTERIOR GRADIENT PROTEIN-RELATED"/>
    <property type="match status" value="1"/>
</dbReference>
<evidence type="ECO:0000259" key="3">
    <source>
        <dbReference type="Pfam" id="PF03190"/>
    </source>
</evidence>
<organism evidence="4 5">
    <name type="scientific">Robiginitalea aurantiaca</name>
    <dbReference type="NCBI Taxonomy" id="3056915"/>
    <lineage>
        <taxon>Bacteria</taxon>
        <taxon>Pseudomonadati</taxon>
        <taxon>Bacteroidota</taxon>
        <taxon>Flavobacteriia</taxon>
        <taxon>Flavobacteriales</taxon>
        <taxon>Flavobacteriaceae</taxon>
        <taxon>Robiginitalea</taxon>
    </lineage>
</organism>
<sequence length="174" mass="20257">MKKIQYISITLILCFLALSGVRGQEVSWMTWEEAVQKASTDPQPKKLFIDVYTDWCGWCKKMDKDTFQNPEVAAYMREHFYMVKLDAEQKEPIEYGGKTYTFVASGRRGYHQLAASLLQGQMSYPTVVFLDEDIRMLSPVPGYQKPGDFLKIAKFFGEDIYKQKDWQEYSVEGR</sequence>
<dbReference type="PANTHER" id="PTHR15337:SF11">
    <property type="entry name" value="THIOREDOXIN DOMAIN-CONTAINING PROTEIN"/>
    <property type="match status" value="1"/>
</dbReference>
<evidence type="ECO:0000313" key="4">
    <source>
        <dbReference type="EMBL" id="MDM9630807.1"/>
    </source>
</evidence>
<dbReference type="InterPro" id="IPR004879">
    <property type="entry name" value="Ssp411-like_TRX"/>
</dbReference>
<dbReference type="SUPFAM" id="SSF52833">
    <property type="entry name" value="Thioredoxin-like"/>
    <property type="match status" value="1"/>
</dbReference>
<dbReference type="Gene3D" id="3.40.30.10">
    <property type="entry name" value="Glutaredoxin"/>
    <property type="match status" value="1"/>
</dbReference>
<dbReference type="InterPro" id="IPR017937">
    <property type="entry name" value="Thioredoxin_CS"/>
</dbReference>
<evidence type="ECO:0000313" key="5">
    <source>
        <dbReference type="Proteomes" id="UP001174839"/>
    </source>
</evidence>
<dbReference type="Pfam" id="PF03190">
    <property type="entry name" value="Thioredox_DsbH"/>
    <property type="match status" value="1"/>
</dbReference>
<feature type="domain" description="Spermatogenesis-associated protein 20-like TRX" evidence="3">
    <location>
        <begin position="24"/>
        <end position="100"/>
    </location>
</feature>
<gene>
    <name evidence="4" type="ORF">QU605_04960</name>
</gene>
<keyword evidence="1" id="KW-0732">Signal</keyword>
<evidence type="ECO:0000256" key="2">
    <source>
        <dbReference type="ARBA" id="ARBA00023284"/>
    </source>
</evidence>
<accession>A0ABT7WD16</accession>
<evidence type="ECO:0000256" key="1">
    <source>
        <dbReference type="ARBA" id="ARBA00022729"/>
    </source>
</evidence>
<protein>
    <submittedName>
        <fullName evidence="4">DUF255 domain-containing protein</fullName>
    </submittedName>
</protein>
<dbReference type="PROSITE" id="PS00194">
    <property type="entry name" value="THIOREDOXIN_1"/>
    <property type="match status" value="1"/>
</dbReference>
<name>A0ABT7WD16_9FLAO</name>
<dbReference type="InterPro" id="IPR036249">
    <property type="entry name" value="Thioredoxin-like_sf"/>
</dbReference>